<feature type="transmembrane region" description="Helical" evidence="1">
    <location>
        <begin position="1023"/>
        <end position="1044"/>
    </location>
</feature>
<dbReference type="Proteomes" id="UP001470230">
    <property type="component" value="Unassembled WGS sequence"/>
</dbReference>
<comment type="caution">
    <text evidence="2">The sequence shown here is derived from an EMBL/GenBank/DDBJ whole genome shotgun (WGS) entry which is preliminary data.</text>
</comment>
<evidence type="ECO:0000313" key="2">
    <source>
        <dbReference type="EMBL" id="KAK8845042.1"/>
    </source>
</evidence>
<keyword evidence="1" id="KW-0812">Transmembrane</keyword>
<protein>
    <recommendedName>
        <fullName evidence="4">IPT/TIG domain-containing protein</fullName>
    </recommendedName>
</protein>
<evidence type="ECO:0008006" key="4">
    <source>
        <dbReference type="Google" id="ProtNLM"/>
    </source>
</evidence>
<reference evidence="2 3" key="1">
    <citation type="submission" date="2024-04" db="EMBL/GenBank/DDBJ databases">
        <title>Tritrichomonas musculus Genome.</title>
        <authorList>
            <person name="Alves-Ferreira E."/>
            <person name="Grigg M."/>
            <person name="Lorenzi H."/>
            <person name="Galac M."/>
        </authorList>
    </citation>
    <scope>NUCLEOTIDE SEQUENCE [LARGE SCALE GENOMIC DNA]</scope>
    <source>
        <strain evidence="2 3">EAF2021</strain>
    </source>
</reference>
<sequence>MISCLFYIFQVSANSQTQQWYNTTFCVCEDRKNISCSVGCKNFRKIGYKYKDILKVTRKYTKSHITFLVYGTTNIKKPEFYLSEYFNLSLNIVSATSQRESIILNGIDKNSEYYNLDNEKFFQTRNQDISNELYCHFSNINIYFFKEKYIFNHLMLHNTSLLPSSESALSRKTSIFQNFLTTDFTSLLTIPGQIKHISPNRRIQVICNESVNHVYFLEDHQISIEIDSNTNSMNHSNLNKTAAVIDLRNLKKNVRANIVLKSRNLTMTFQFMPQNEDEIPKIDFKLKKSAKILVDTRNRTFEGKLMKINNINFIHGTSSIYFYSNDATQPIPTFSEEGIGTVYKNNEVSLFSNTYCICEGTDCQVKCGGDNGHIIPYDIQSLDKTVIGNPSNTLKYVISNSSPEKGKHPIFDLEHFGDKTLTVIGITKNEHIEFTGDATDDVGTFSFTNLCFHGNRFLFPEVFLHDVRVASGSGETGGNDDELILNSTMLKSDVSTLKNIYRSNVTICEPLNGYEIHTTNILNQVSLLVISPTRIKIDNSLPLRLLRTATMTIFGSGIVNIFLDSGINNSGTAPSRVNSFPRLRIYLEGDKNVVTFPGKEWPESLRDVSSRVTLIHGENDVYVNGDTTYDKNTGEPTYNTAPPIVDHEGSGAFFLNGKLSNYADKYCICEPIEANATAATDCDYLCQDYGPVTSFSADEIEKKAVGNPIRSIQYFIVQSSIENHPVFNLVKFADKSFSIVGVGEVKQYLSLVGSYNTKFTSSSVLHLFQNVYVNLSTAGFYFFNSVEFSNCTFCTRVNVSSPSREVIEFKKNAIRIYHFGMTIDITSLHSLYNISPHLIYPSKNYLHIDGGCQLKAISIDSNRYVSLFDNIDFESGIQVDVSMLFTPLQVCTGYGDSLERPFIVRLDEKSLHHVDDVPDVFIDVQNIPSGESFVMFSGRKSFEGEFHNLTKKITVSYGQTNIHLMTKVENVKKEIFNGVPPHVTLIGDGEYYINNEKQGSVFAPGNIVSNDNDDVDESDGRGFWFWFLVGIVLMIIVFFVFVYFNSSRRRKMSFFDIWRDDGRRKLSESDISLNHFEIDLDDVTLSD</sequence>
<gene>
    <name evidence="2" type="ORF">M9Y10_021218</name>
</gene>
<accession>A0ABR2HFB7</accession>
<evidence type="ECO:0000313" key="3">
    <source>
        <dbReference type="Proteomes" id="UP001470230"/>
    </source>
</evidence>
<proteinExistence type="predicted"/>
<keyword evidence="3" id="KW-1185">Reference proteome</keyword>
<dbReference type="EMBL" id="JAPFFF010000031">
    <property type="protein sequence ID" value="KAK8845042.1"/>
    <property type="molecule type" value="Genomic_DNA"/>
</dbReference>
<evidence type="ECO:0000256" key="1">
    <source>
        <dbReference type="SAM" id="Phobius"/>
    </source>
</evidence>
<name>A0ABR2HFB7_9EUKA</name>
<keyword evidence="1" id="KW-0472">Membrane</keyword>
<keyword evidence="1" id="KW-1133">Transmembrane helix</keyword>
<organism evidence="2 3">
    <name type="scientific">Tritrichomonas musculus</name>
    <dbReference type="NCBI Taxonomy" id="1915356"/>
    <lineage>
        <taxon>Eukaryota</taxon>
        <taxon>Metamonada</taxon>
        <taxon>Parabasalia</taxon>
        <taxon>Tritrichomonadida</taxon>
        <taxon>Tritrichomonadidae</taxon>
        <taxon>Tritrichomonas</taxon>
    </lineage>
</organism>